<name>A0ABR1TYI3_9PEZI</name>
<keyword evidence="2" id="KW-1185">Reference proteome</keyword>
<proteinExistence type="predicted"/>
<gene>
    <name evidence="1" type="ORF">PG994_012464</name>
</gene>
<comment type="caution">
    <text evidence="1">The sequence shown here is derived from an EMBL/GenBank/DDBJ whole genome shotgun (WGS) entry which is preliminary data.</text>
</comment>
<accession>A0ABR1TYI3</accession>
<reference evidence="1 2" key="1">
    <citation type="submission" date="2023-01" db="EMBL/GenBank/DDBJ databases">
        <title>Analysis of 21 Apiospora genomes using comparative genomics revels a genus with tremendous synthesis potential of carbohydrate active enzymes and secondary metabolites.</title>
        <authorList>
            <person name="Sorensen T."/>
        </authorList>
    </citation>
    <scope>NUCLEOTIDE SEQUENCE [LARGE SCALE GENOMIC DNA]</scope>
    <source>
        <strain evidence="1 2">CBS 135458</strain>
    </source>
</reference>
<organism evidence="1 2">
    <name type="scientific">Apiospora phragmitis</name>
    <dbReference type="NCBI Taxonomy" id="2905665"/>
    <lineage>
        <taxon>Eukaryota</taxon>
        <taxon>Fungi</taxon>
        <taxon>Dikarya</taxon>
        <taxon>Ascomycota</taxon>
        <taxon>Pezizomycotina</taxon>
        <taxon>Sordariomycetes</taxon>
        <taxon>Xylariomycetidae</taxon>
        <taxon>Amphisphaeriales</taxon>
        <taxon>Apiosporaceae</taxon>
        <taxon>Apiospora</taxon>
    </lineage>
</organism>
<evidence type="ECO:0000313" key="1">
    <source>
        <dbReference type="EMBL" id="KAK8050734.1"/>
    </source>
</evidence>
<protein>
    <submittedName>
        <fullName evidence="1">Uncharacterized protein</fullName>
    </submittedName>
</protein>
<sequence>MPRGPASYIEYAVQLAHSRVQHLELRTQLIAKGFHAQKLPRKDTEGRKGLTQLAASWAYWACSGYPACPPGSFGLRPSVWSGQANCAQFITTNISE</sequence>
<dbReference type="EMBL" id="JAQQWL010000011">
    <property type="protein sequence ID" value="KAK8050734.1"/>
    <property type="molecule type" value="Genomic_DNA"/>
</dbReference>
<dbReference type="Proteomes" id="UP001480595">
    <property type="component" value="Unassembled WGS sequence"/>
</dbReference>
<dbReference type="RefSeq" id="XP_066712983.1">
    <property type="nucleotide sequence ID" value="XM_066863873.1"/>
</dbReference>
<dbReference type="GeneID" id="92096936"/>
<evidence type="ECO:0000313" key="2">
    <source>
        <dbReference type="Proteomes" id="UP001480595"/>
    </source>
</evidence>